<dbReference type="Proteomes" id="UP000199159">
    <property type="component" value="Unassembled WGS sequence"/>
</dbReference>
<evidence type="ECO:0000259" key="4">
    <source>
        <dbReference type="PROSITE" id="PS01124"/>
    </source>
</evidence>
<keyword evidence="3" id="KW-0804">Transcription</keyword>
<keyword evidence="2 6" id="KW-0238">DNA-binding</keyword>
<proteinExistence type="predicted"/>
<dbReference type="Pfam" id="PF12833">
    <property type="entry name" value="HTH_18"/>
    <property type="match status" value="1"/>
</dbReference>
<dbReference type="PANTHER" id="PTHR43280:SF28">
    <property type="entry name" value="HTH-TYPE TRANSCRIPTIONAL ACTIVATOR RHAS"/>
    <property type="match status" value="1"/>
</dbReference>
<feature type="domain" description="HTH araC/xylS-type" evidence="4">
    <location>
        <begin position="148"/>
        <end position="247"/>
    </location>
</feature>
<dbReference type="STRING" id="930152.SAMN05216565_102492"/>
<name>A0A1H0S1A4_9BACI</name>
<dbReference type="GO" id="GO:0003700">
    <property type="term" value="F:DNA-binding transcription factor activity"/>
    <property type="evidence" value="ECO:0007669"/>
    <property type="project" value="InterPro"/>
</dbReference>
<dbReference type="EMBL" id="FNJU01000002">
    <property type="protein sequence ID" value="SDP35510.1"/>
    <property type="molecule type" value="Genomic_DNA"/>
</dbReference>
<organism evidence="6 7">
    <name type="scientific">Litchfieldia salsa</name>
    <dbReference type="NCBI Taxonomy" id="930152"/>
    <lineage>
        <taxon>Bacteria</taxon>
        <taxon>Bacillati</taxon>
        <taxon>Bacillota</taxon>
        <taxon>Bacilli</taxon>
        <taxon>Bacillales</taxon>
        <taxon>Bacillaceae</taxon>
        <taxon>Litchfieldia</taxon>
    </lineage>
</organism>
<dbReference type="Gene3D" id="3.40.50.1980">
    <property type="entry name" value="Nitrogenase molybdenum iron protein domain"/>
    <property type="match status" value="2"/>
</dbReference>
<evidence type="ECO:0000313" key="6">
    <source>
        <dbReference type="EMBL" id="SDP35510.1"/>
    </source>
</evidence>
<dbReference type="Gene3D" id="1.10.10.60">
    <property type="entry name" value="Homeodomain-like"/>
    <property type="match status" value="2"/>
</dbReference>
<dbReference type="RefSeq" id="WP_238457187.1">
    <property type="nucleotide sequence ID" value="NZ_FNJU01000002.1"/>
</dbReference>
<dbReference type="SUPFAM" id="SSF46689">
    <property type="entry name" value="Homeodomain-like"/>
    <property type="match status" value="2"/>
</dbReference>
<evidence type="ECO:0000256" key="2">
    <source>
        <dbReference type="ARBA" id="ARBA00023125"/>
    </source>
</evidence>
<dbReference type="InterPro" id="IPR002491">
    <property type="entry name" value="ABC_transptr_periplasmic_BD"/>
</dbReference>
<dbReference type="GO" id="GO:0043565">
    <property type="term" value="F:sequence-specific DNA binding"/>
    <property type="evidence" value="ECO:0007669"/>
    <property type="project" value="InterPro"/>
</dbReference>
<dbReference type="AlphaFoldDB" id="A0A1H0S1A4"/>
<sequence>MSTLQPMIVNCFSVSTIKIREGVVEHLRLDTQTNTLIYIASGRGRIAIKDEQLKVMEGKSYIMTEEGYLFSSSQKLLTVYIISWNKTIFTFPDSLLLANQDPVKIVPLWEEAILLQERKSISEQCKFQGKVWSLLSSLTDQTEVDRIEESKELIIHNLSTVYTISALAEKAKMTPNSFARAFKKQEGISPKEYIIAQRIKAAKTLMLQNKGITAKEIALKVGLQDEFYFSRIFKQKVGQAPTVFMKRTKERIAVVSQLFLQDHLLSLGIQPVAAPAYPSEYPANRGLPGHLSKQLEGTRLLNAEKLFNAEEILYAQPDRIIKTPLHKGEIQSILLSHEQKVEHISLKSDWNDYLREIASLLNLESMVDAIENEISCLETKVKDELRPITRRGNWAVIWVRQKEIRLYGRQQHACLDLIYNKLGFEAHPGIPSTGYRIVTVEELAILNADKLLILWSHEQDVWKVVQTKKWKMLKAVQTNHVYYPKSQEWDPWGPIGRKHMLVQFASEFQKTNHIV</sequence>
<accession>A0A1H0S1A4</accession>
<dbReference type="InterPro" id="IPR018060">
    <property type="entry name" value="HTH_AraC"/>
</dbReference>
<reference evidence="7" key="1">
    <citation type="submission" date="2016-10" db="EMBL/GenBank/DDBJ databases">
        <authorList>
            <person name="Varghese N."/>
            <person name="Submissions S."/>
        </authorList>
    </citation>
    <scope>NUCLEOTIDE SEQUENCE [LARGE SCALE GENOMIC DNA]</scope>
    <source>
        <strain evidence="7">IBRC-M10078</strain>
    </source>
</reference>
<evidence type="ECO:0000256" key="1">
    <source>
        <dbReference type="ARBA" id="ARBA00023015"/>
    </source>
</evidence>
<dbReference type="SMART" id="SM00342">
    <property type="entry name" value="HTH_ARAC"/>
    <property type="match status" value="1"/>
</dbReference>
<evidence type="ECO:0000256" key="3">
    <source>
        <dbReference type="ARBA" id="ARBA00023163"/>
    </source>
</evidence>
<feature type="domain" description="Fe/B12 periplasmic-binding" evidence="5">
    <location>
        <begin position="252"/>
        <end position="512"/>
    </location>
</feature>
<evidence type="ECO:0000259" key="5">
    <source>
        <dbReference type="PROSITE" id="PS50983"/>
    </source>
</evidence>
<dbReference type="InterPro" id="IPR009057">
    <property type="entry name" value="Homeodomain-like_sf"/>
</dbReference>
<keyword evidence="1" id="KW-0805">Transcription regulation</keyword>
<gene>
    <name evidence="6" type="ORF">SAMN05216565_102492</name>
</gene>
<keyword evidence="7" id="KW-1185">Reference proteome</keyword>
<dbReference type="PROSITE" id="PS50983">
    <property type="entry name" value="FE_B12_PBP"/>
    <property type="match status" value="1"/>
</dbReference>
<dbReference type="PANTHER" id="PTHR43280">
    <property type="entry name" value="ARAC-FAMILY TRANSCRIPTIONAL REGULATOR"/>
    <property type="match status" value="1"/>
</dbReference>
<dbReference type="SUPFAM" id="SSF53807">
    <property type="entry name" value="Helical backbone' metal receptor"/>
    <property type="match status" value="1"/>
</dbReference>
<evidence type="ECO:0000313" key="7">
    <source>
        <dbReference type="Proteomes" id="UP000199159"/>
    </source>
</evidence>
<dbReference type="PROSITE" id="PS01124">
    <property type="entry name" value="HTH_ARAC_FAMILY_2"/>
    <property type="match status" value="1"/>
</dbReference>
<protein>
    <submittedName>
        <fullName evidence="6">AraC-type DNA-binding protein</fullName>
    </submittedName>
</protein>